<sequence>MVSDYVDTDYVDSKPSHVGMHQGMALVDLVWSSFAATGEFEGLYSNSESTCSNLSHINGSDRPIRTNYQYDWVQVRGRERSPAASAKTAQATVISITAMRLRFLLPSRKTKRRLKRSLKDRRQQLEKLRVAQLAGISAPALEDEQRTSFGCRNCRSLDLRTRSIRDIKFLAYKGHRTLFS</sequence>
<accession>A0ABR4JPB1</accession>
<proteinExistence type="predicted"/>
<evidence type="ECO:0000313" key="1">
    <source>
        <dbReference type="EMBL" id="KAL2841646.1"/>
    </source>
</evidence>
<name>A0ABR4JPB1_9EURO</name>
<protein>
    <submittedName>
        <fullName evidence="1">Uncharacterized protein</fullName>
    </submittedName>
</protein>
<dbReference type="GeneID" id="98156645"/>
<gene>
    <name evidence="1" type="ORF">BJX68DRAFT_245301</name>
</gene>
<dbReference type="EMBL" id="JBFXLR010000056">
    <property type="protein sequence ID" value="KAL2841646.1"/>
    <property type="molecule type" value="Genomic_DNA"/>
</dbReference>
<dbReference type="Proteomes" id="UP001610444">
    <property type="component" value="Unassembled WGS sequence"/>
</dbReference>
<keyword evidence="2" id="KW-1185">Reference proteome</keyword>
<comment type="caution">
    <text evidence="1">The sequence shown here is derived from an EMBL/GenBank/DDBJ whole genome shotgun (WGS) entry which is preliminary data.</text>
</comment>
<organism evidence="1 2">
    <name type="scientific">Aspergillus pseudodeflectus</name>
    <dbReference type="NCBI Taxonomy" id="176178"/>
    <lineage>
        <taxon>Eukaryota</taxon>
        <taxon>Fungi</taxon>
        <taxon>Dikarya</taxon>
        <taxon>Ascomycota</taxon>
        <taxon>Pezizomycotina</taxon>
        <taxon>Eurotiomycetes</taxon>
        <taxon>Eurotiomycetidae</taxon>
        <taxon>Eurotiales</taxon>
        <taxon>Aspergillaceae</taxon>
        <taxon>Aspergillus</taxon>
        <taxon>Aspergillus subgen. Nidulantes</taxon>
    </lineage>
</organism>
<evidence type="ECO:0000313" key="2">
    <source>
        <dbReference type="Proteomes" id="UP001610444"/>
    </source>
</evidence>
<reference evidence="1 2" key="1">
    <citation type="submission" date="2024-07" db="EMBL/GenBank/DDBJ databases">
        <title>Section-level genome sequencing and comparative genomics of Aspergillus sections Usti and Cavernicolus.</title>
        <authorList>
            <consortium name="Lawrence Berkeley National Laboratory"/>
            <person name="Nybo J.L."/>
            <person name="Vesth T.C."/>
            <person name="Theobald S."/>
            <person name="Frisvad J.C."/>
            <person name="Larsen T.O."/>
            <person name="Kjaerboelling I."/>
            <person name="Rothschild-Mancinelli K."/>
            <person name="Lyhne E.K."/>
            <person name="Kogle M.E."/>
            <person name="Barry K."/>
            <person name="Clum A."/>
            <person name="Na H."/>
            <person name="Ledsgaard L."/>
            <person name="Lin J."/>
            <person name="Lipzen A."/>
            <person name="Kuo A."/>
            <person name="Riley R."/>
            <person name="Mondo S."/>
            <person name="LaButti K."/>
            <person name="Haridas S."/>
            <person name="Pangalinan J."/>
            <person name="Salamov A.A."/>
            <person name="Simmons B.A."/>
            <person name="Magnuson J.K."/>
            <person name="Chen J."/>
            <person name="Drula E."/>
            <person name="Henrissat B."/>
            <person name="Wiebenga A."/>
            <person name="Lubbers R.J."/>
            <person name="Gomes A.C."/>
            <person name="Macurrencykelacurrency M.R."/>
            <person name="Stajich J."/>
            <person name="Grigoriev I.V."/>
            <person name="Mortensen U.H."/>
            <person name="De vries R.P."/>
            <person name="Baker S.E."/>
            <person name="Andersen M.R."/>
        </authorList>
    </citation>
    <scope>NUCLEOTIDE SEQUENCE [LARGE SCALE GENOMIC DNA]</scope>
    <source>
        <strain evidence="1 2">CBS 756.74</strain>
    </source>
</reference>
<dbReference type="RefSeq" id="XP_070894692.1">
    <property type="nucleotide sequence ID" value="XM_071041481.1"/>
</dbReference>